<dbReference type="GO" id="GO:0016209">
    <property type="term" value="F:antioxidant activity"/>
    <property type="evidence" value="ECO:0007669"/>
    <property type="project" value="InterPro"/>
</dbReference>
<sequence length="164" mass="17726">MSGTEPAPAFELPNVGAGPDPCSLATLAGTESFVVLLLHHDDACHDCRAQAKKAADRYAALRARDAVAVSVLPRGRERAEDWQDRFDLPHPLLVDPDGSTGADYGQPVRLPVFAELPIFGRLPAVVVVDTRGAEPEVAWTYRGKSTWDHPSMTTVLDGLDSVRK</sequence>
<accession>A0A7D5P2L8</accession>
<dbReference type="Gene3D" id="3.40.30.10">
    <property type="entry name" value="Glutaredoxin"/>
    <property type="match status" value="1"/>
</dbReference>
<dbReference type="Proteomes" id="UP000509667">
    <property type="component" value="Chromosome"/>
</dbReference>
<dbReference type="KEGG" id="hrr:HZS55_00090"/>
<reference evidence="2 3" key="1">
    <citation type="submission" date="2020-07" db="EMBL/GenBank/DDBJ databases">
        <title>Halosimplex pelagicum sp. nov. and Halosimplex rubrum sp. nov., isolated from salted brown alga Laminaria, and emended description of the genus Halosimplex.</title>
        <authorList>
            <person name="Cui H."/>
        </authorList>
    </citation>
    <scope>NUCLEOTIDE SEQUENCE [LARGE SCALE GENOMIC DNA]</scope>
    <source>
        <strain evidence="2 3">R27</strain>
    </source>
</reference>
<protein>
    <submittedName>
        <fullName evidence="2">Redoxin domain-containing protein</fullName>
    </submittedName>
</protein>
<organism evidence="2 3">
    <name type="scientific">Halosimplex rubrum</name>
    <dbReference type="NCBI Taxonomy" id="869889"/>
    <lineage>
        <taxon>Archaea</taxon>
        <taxon>Methanobacteriati</taxon>
        <taxon>Methanobacteriota</taxon>
        <taxon>Stenosarchaea group</taxon>
        <taxon>Halobacteria</taxon>
        <taxon>Halobacteriales</taxon>
        <taxon>Haloarculaceae</taxon>
        <taxon>Halosimplex</taxon>
    </lineage>
</organism>
<proteinExistence type="predicted"/>
<evidence type="ECO:0000313" key="2">
    <source>
        <dbReference type="EMBL" id="QLH75798.1"/>
    </source>
</evidence>
<dbReference type="InterPro" id="IPR000866">
    <property type="entry name" value="AhpC/TSA"/>
</dbReference>
<evidence type="ECO:0000259" key="1">
    <source>
        <dbReference type="Pfam" id="PF00578"/>
    </source>
</evidence>
<dbReference type="GeneID" id="56076215"/>
<dbReference type="GO" id="GO:0016491">
    <property type="term" value="F:oxidoreductase activity"/>
    <property type="evidence" value="ECO:0007669"/>
    <property type="project" value="InterPro"/>
</dbReference>
<dbReference type="RefSeq" id="WP_179909747.1">
    <property type="nucleotide sequence ID" value="NZ_CP058910.1"/>
</dbReference>
<evidence type="ECO:0000313" key="3">
    <source>
        <dbReference type="Proteomes" id="UP000509667"/>
    </source>
</evidence>
<dbReference type="SUPFAM" id="SSF52833">
    <property type="entry name" value="Thioredoxin-like"/>
    <property type="match status" value="1"/>
</dbReference>
<name>A0A7D5P2L8_9EURY</name>
<gene>
    <name evidence="2" type="ORF">HZS55_00090</name>
</gene>
<dbReference type="InterPro" id="IPR036249">
    <property type="entry name" value="Thioredoxin-like_sf"/>
</dbReference>
<dbReference type="EMBL" id="CP058910">
    <property type="protein sequence ID" value="QLH75798.1"/>
    <property type="molecule type" value="Genomic_DNA"/>
</dbReference>
<keyword evidence="3" id="KW-1185">Reference proteome</keyword>
<dbReference type="Pfam" id="PF00578">
    <property type="entry name" value="AhpC-TSA"/>
    <property type="match status" value="1"/>
</dbReference>
<feature type="domain" description="Alkyl hydroperoxide reductase subunit C/ Thiol specific antioxidant" evidence="1">
    <location>
        <begin position="5"/>
        <end position="132"/>
    </location>
</feature>
<dbReference type="AlphaFoldDB" id="A0A7D5P2L8"/>
<dbReference type="OrthoDB" id="146452at2157"/>